<accession>A0A076PMW9</accession>
<dbReference type="NCBIfam" id="TIGR03761">
    <property type="entry name" value="ICE_PFL4669"/>
    <property type="match status" value="1"/>
</dbReference>
<evidence type="ECO:0008006" key="4">
    <source>
        <dbReference type="Google" id="ProtNLM"/>
    </source>
</evidence>
<reference evidence="2 3" key="1">
    <citation type="journal article" date="2014" name="Genome Announc.">
        <title>Complete Genome Sequence of Polychlorinated Biphenyl Degrader Comamonas testosteroni TK102 (NBRC 109938).</title>
        <authorList>
            <person name="Fukuda K."/>
            <person name="Hosoyama A."/>
            <person name="Tsuchikane K."/>
            <person name="Ohji S."/>
            <person name="Yamazoe A."/>
            <person name="Fujita N."/>
            <person name="Shintani M."/>
            <person name="Kimbara K."/>
        </authorList>
    </citation>
    <scope>NUCLEOTIDE SEQUENCE [LARGE SCALE GENOMIC DNA]</scope>
    <source>
        <strain evidence="2">TK102</strain>
    </source>
</reference>
<feature type="compositionally biased region" description="Polar residues" evidence="1">
    <location>
        <begin position="361"/>
        <end position="374"/>
    </location>
</feature>
<sequence>MATDRIKTDPGFQPVMLAGVLGAGAPGIKFVTDPNSPFRDGYSIAGEEAALAAFIQAGASEDDPLFDRYVELEDRKEQFQKMQAERRDRRGADAVVTNSEAQGIDDLGPLTNEGVDQMTIHTIEAHRLFQGRSGEPEKRLNAIIGGKRVASSLRNLWVLTSRDNPYADWALVRHEYGISQVQESLRTQIAKAEELLESQRKRGLSLSIVQSARPMTLNLGFRSPYGYAISMLIVDYDYFVRIQKTLQRKNLLSDEQARAVLSAMSRAILGVFYGTARFDKWLGRPEIRELSRSDWFSADPEAAKRIQFVVSTFGAVPAQIYKAEVKPSHSRRLINISEAERALLQQVGDQLQQAQEHGSDASASTGPEATATAD</sequence>
<name>A0A076PMW9_COMTE</name>
<dbReference type="HOGENOM" id="CLU_755819_0_0_4"/>
<dbReference type="RefSeq" id="WP_043005126.1">
    <property type="nucleotide sequence ID" value="NZ_CP006704.1"/>
</dbReference>
<evidence type="ECO:0000256" key="1">
    <source>
        <dbReference type="SAM" id="MobiDB-lite"/>
    </source>
</evidence>
<dbReference type="InterPro" id="IPR014996">
    <property type="entry name" value="AcaB"/>
</dbReference>
<dbReference type="AlphaFoldDB" id="A0A076PMW9"/>
<gene>
    <name evidence="2" type="ORF">O987_14875</name>
</gene>
<dbReference type="Pfam" id="PF08900">
    <property type="entry name" value="AcaB"/>
    <property type="match status" value="1"/>
</dbReference>
<feature type="region of interest" description="Disordered" evidence="1">
    <location>
        <begin position="347"/>
        <end position="374"/>
    </location>
</feature>
<dbReference type="EMBL" id="CP006704">
    <property type="protein sequence ID" value="AIJ47088.1"/>
    <property type="molecule type" value="Genomic_DNA"/>
</dbReference>
<proteinExistence type="predicted"/>
<organism evidence="2 3">
    <name type="scientific">Comamonas testosteroni TK102</name>
    <dbReference type="NCBI Taxonomy" id="1392005"/>
    <lineage>
        <taxon>Bacteria</taxon>
        <taxon>Pseudomonadati</taxon>
        <taxon>Pseudomonadota</taxon>
        <taxon>Betaproteobacteria</taxon>
        <taxon>Burkholderiales</taxon>
        <taxon>Comamonadaceae</taxon>
        <taxon>Comamonas</taxon>
    </lineage>
</organism>
<dbReference type="KEGG" id="ctes:O987_14875"/>
<protein>
    <recommendedName>
        <fullName evidence="4">Integrating conjugative element protein</fullName>
    </recommendedName>
</protein>
<dbReference type="Proteomes" id="UP000028782">
    <property type="component" value="Chromosome"/>
</dbReference>
<evidence type="ECO:0000313" key="3">
    <source>
        <dbReference type="Proteomes" id="UP000028782"/>
    </source>
</evidence>
<evidence type="ECO:0000313" key="2">
    <source>
        <dbReference type="EMBL" id="AIJ47088.1"/>
    </source>
</evidence>